<name>A0AAD3CXN2_9STRA</name>
<dbReference type="Proteomes" id="UP001054902">
    <property type="component" value="Unassembled WGS sequence"/>
</dbReference>
<reference evidence="2 3" key="1">
    <citation type="journal article" date="2021" name="Sci. Rep.">
        <title>The genome of the diatom Chaetoceros tenuissimus carries an ancient integrated fragment of an extant virus.</title>
        <authorList>
            <person name="Hongo Y."/>
            <person name="Kimura K."/>
            <person name="Takaki Y."/>
            <person name="Yoshida Y."/>
            <person name="Baba S."/>
            <person name="Kobayashi G."/>
            <person name="Nagasaki K."/>
            <person name="Hano T."/>
            <person name="Tomaru Y."/>
        </authorList>
    </citation>
    <scope>NUCLEOTIDE SEQUENCE [LARGE SCALE GENOMIC DNA]</scope>
    <source>
        <strain evidence="2 3">NIES-3715</strain>
    </source>
</reference>
<keyword evidence="1" id="KW-0732">Signal</keyword>
<dbReference type="EMBL" id="BLLK01000047">
    <property type="protein sequence ID" value="GFH54117.1"/>
    <property type="molecule type" value="Genomic_DNA"/>
</dbReference>
<comment type="caution">
    <text evidence="2">The sequence shown here is derived from an EMBL/GenBank/DDBJ whole genome shotgun (WGS) entry which is preliminary data.</text>
</comment>
<feature type="signal peptide" evidence="1">
    <location>
        <begin position="1"/>
        <end position="21"/>
    </location>
</feature>
<organism evidence="2 3">
    <name type="scientific">Chaetoceros tenuissimus</name>
    <dbReference type="NCBI Taxonomy" id="426638"/>
    <lineage>
        <taxon>Eukaryota</taxon>
        <taxon>Sar</taxon>
        <taxon>Stramenopiles</taxon>
        <taxon>Ochrophyta</taxon>
        <taxon>Bacillariophyta</taxon>
        <taxon>Coscinodiscophyceae</taxon>
        <taxon>Chaetocerotophycidae</taxon>
        <taxon>Chaetocerotales</taxon>
        <taxon>Chaetocerotaceae</taxon>
        <taxon>Chaetoceros</taxon>
    </lineage>
</organism>
<accession>A0AAD3CXN2</accession>
<protein>
    <submittedName>
        <fullName evidence="2">Uncharacterized protein</fullName>
    </submittedName>
</protein>
<evidence type="ECO:0000256" key="1">
    <source>
        <dbReference type="SAM" id="SignalP"/>
    </source>
</evidence>
<sequence length="397" mass="45908">MKWSSVNIFVVSLLILNNVDALSLRPIRRTRLHAAEVNKVQVEESQDIAISRNRDEMIARAAVLRQSILKKQMELQQLEREITCCTSPQNENGILEDPMNYIMRTADKAKETFSNSAEVFFRQLDRVKSKIGKNNQKYSSVEEYVASQTYSGVRILDDLARNPDRLLHLADPNTPSLIPHLPAIYARLDKLEVHVYPILEKVLNNKQHLNSIEPYLDQVLERFDDIEPHFPWILENVDTLAPYTGLLLKHIDELLLYAEADDDVDENDRYALAEQLLPFLDFYISRLDIVGPHLPLLRPHIPKLLKHNRISKITPHIDRLFARGYLNLGTSANLDVLLFWVGWTLNIPLLPRIFFAIPGSPRFVSFLANRLPRRFVRRCSNVSCSLQNDYGENWNKL</sequence>
<feature type="chain" id="PRO_5041979826" evidence="1">
    <location>
        <begin position="22"/>
        <end position="397"/>
    </location>
</feature>
<proteinExistence type="predicted"/>
<evidence type="ECO:0000313" key="2">
    <source>
        <dbReference type="EMBL" id="GFH54117.1"/>
    </source>
</evidence>
<keyword evidence="3" id="KW-1185">Reference proteome</keyword>
<dbReference type="AlphaFoldDB" id="A0AAD3CXN2"/>
<evidence type="ECO:0000313" key="3">
    <source>
        <dbReference type="Proteomes" id="UP001054902"/>
    </source>
</evidence>
<gene>
    <name evidence="2" type="ORF">CTEN210_10593</name>
</gene>